<evidence type="ECO:0000313" key="1">
    <source>
        <dbReference type="EMBL" id="CAK5083504.1"/>
    </source>
</evidence>
<dbReference type="Proteomes" id="UP001497535">
    <property type="component" value="Unassembled WGS sequence"/>
</dbReference>
<keyword evidence="2" id="KW-1185">Reference proteome</keyword>
<name>A0ACB0ZYA7_MELEN</name>
<proteinExistence type="predicted"/>
<comment type="caution">
    <text evidence="1">The sequence shown here is derived from an EMBL/GenBank/DDBJ whole genome shotgun (WGS) entry which is preliminary data.</text>
</comment>
<organism evidence="1 2">
    <name type="scientific">Meloidogyne enterolobii</name>
    <name type="common">Root-knot nematode worm</name>
    <name type="synonym">Meloidogyne mayaguensis</name>
    <dbReference type="NCBI Taxonomy" id="390850"/>
    <lineage>
        <taxon>Eukaryota</taxon>
        <taxon>Metazoa</taxon>
        <taxon>Ecdysozoa</taxon>
        <taxon>Nematoda</taxon>
        <taxon>Chromadorea</taxon>
        <taxon>Rhabditida</taxon>
        <taxon>Tylenchina</taxon>
        <taxon>Tylenchomorpha</taxon>
        <taxon>Tylenchoidea</taxon>
        <taxon>Meloidogynidae</taxon>
        <taxon>Meloidogyninae</taxon>
        <taxon>Meloidogyne</taxon>
    </lineage>
</organism>
<reference evidence="1" key="1">
    <citation type="submission" date="2023-11" db="EMBL/GenBank/DDBJ databases">
        <authorList>
            <person name="Poullet M."/>
        </authorList>
    </citation>
    <scope>NUCLEOTIDE SEQUENCE</scope>
    <source>
        <strain evidence="1">E1834</strain>
    </source>
</reference>
<protein>
    <submittedName>
        <fullName evidence="1">Uncharacterized protein</fullName>
    </submittedName>
</protein>
<sequence length="98" mass="11408">MMEGYQQFKSLRKAGQAMIGVFSLSALSGGELPRSHIDTYMKICKINISIMHDILERFFYPFNEVPAADKVVKNKLYNKIRCFSSSRIHRNFRNNFIV</sequence>
<evidence type="ECO:0000313" key="2">
    <source>
        <dbReference type="Proteomes" id="UP001497535"/>
    </source>
</evidence>
<gene>
    <name evidence="1" type="ORF">MENTE1834_LOCUS30848</name>
</gene>
<dbReference type="EMBL" id="CAVMJV010000051">
    <property type="protein sequence ID" value="CAK5083504.1"/>
    <property type="molecule type" value="Genomic_DNA"/>
</dbReference>
<accession>A0ACB0ZYA7</accession>